<dbReference type="SUPFAM" id="SSF54373">
    <property type="entry name" value="FAD-linked reductases, C-terminal domain"/>
    <property type="match status" value="1"/>
</dbReference>
<dbReference type="Gene3D" id="3.30.9.10">
    <property type="entry name" value="D-Amino Acid Oxidase, subunit A, domain 2"/>
    <property type="match status" value="1"/>
</dbReference>
<name>A0A1V2LCB1_CYBFA</name>
<dbReference type="InterPro" id="IPR023209">
    <property type="entry name" value="DAO"/>
</dbReference>
<protein>
    <submittedName>
        <fullName evidence="8">D-amino-acid oxidase</fullName>
    </submittedName>
</protein>
<dbReference type="Pfam" id="PF01266">
    <property type="entry name" value="DAO"/>
    <property type="match status" value="1"/>
</dbReference>
<comment type="similarity">
    <text evidence="2">Belongs to the DAMOX/DASOX family.</text>
</comment>
<organism evidence="8 9">
    <name type="scientific">Cyberlindnera fabianii</name>
    <name type="common">Yeast</name>
    <name type="synonym">Hansenula fabianii</name>
    <dbReference type="NCBI Taxonomy" id="36022"/>
    <lineage>
        <taxon>Eukaryota</taxon>
        <taxon>Fungi</taxon>
        <taxon>Dikarya</taxon>
        <taxon>Ascomycota</taxon>
        <taxon>Saccharomycotina</taxon>
        <taxon>Saccharomycetes</taxon>
        <taxon>Phaffomycetales</taxon>
        <taxon>Phaffomycetaceae</taxon>
        <taxon>Cyberlindnera</taxon>
    </lineage>
</organism>
<dbReference type="SUPFAM" id="SSF51971">
    <property type="entry name" value="Nucleotide-binding domain"/>
    <property type="match status" value="1"/>
</dbReference>
<keyword evidence="4 6" id="KW-0274">FAD</keyword>
<dbReference type="GO" id="GO:0019478">
    <property type="term" value="P:D-amino acid catabolic process"/>
    <property type="evidence" value="ECO:0007669"/>
    <property type="project" value="TreeGrafter"/>
</dbReference>
<dbReference type="InterPro" id="IPR006181">
    <property type="entry name" value="D-amino_acid_oxidase_CS"/>
</dbReference>
<evidence type="ECO:0000256" key="6">
    <source>
        <dbReference type="PIRSR" id="PIRSR000189-1"/>
    </source>
</evidence>
<dbReference type="InterPro" id="IPR006076">
    <property type="entry name" value="FAD-dep_OxRdtase"/>
</dbReference>
<evidence type="ECO:0000313" key="8">
    <source>
        <dbReference type="EMBL" id="ONH69498.1"/>
    </source>
</evidence>
<comment type="caution">
    <text evidence="8">The sequence shown here is derived from an EMBL/GenBank/DDBJ whole genome shotgun (WGS) entry which is preliminary data.</text>
</comment>
<evidence type="ECO:0000256" key="3">
    <source>
        <dbReference type="ARBA" id="ARBA00022630"/>
    </source>
</evidence>
<accession>A0A1V2LCB1</accession>
<reference evidence="9" key="1">
    <citation type="journal article" date="2017" name="Genome Announc.">
        <title>Genome sequences of Cyberlindnera fabianii 65, Pichia kudriavzevii 129, and Saccharomyces cerevisiae 131 isolated from fermented masau fruits in Zimbabwe.</title>
        <authorList>
            <person name="van Rijswijck I.M.H."/>
            <person name="Derks M.F.L."/>
            <person name="Abee T."/>
            <person name="de Ridder D."/>
            <person name="Smid E.J."/>
        </authorList>
    </citation>
    <scope>NUCLEOTIDE SEQUENCE [LARGE SCALE GENOMIC DNA]</scope>
    <source>
        <strain evidence="9">65</strain>
    </source>
</reference>
<dbReference type="GO" id="GO:0005737">
    <property type="term" value="C:cytoplasm"/>
    <property type="evidence" value="ECO:0007669"/>
    <property type="project" value="TreeGrafter"/>
</dbReference>
<gene>
    <name evidence="8" type="ORF">BON22_0481</name>
</gene>
<dbReference type="STRING" id="36022.A0A1V2LCB1"/>
<dbReference type="GO" id="GO:0071949">
    <property type="term" value="F:FAD binding"/>
    <property type="evidence" value="ECO:0007669"/>
    <property type="project" value="InterPro"/>
</dbReference>
<evidence type="ECO:0000256" key="1">
    <source>
        <dbReference type="ARBA" id="ARBA00001974"/>
    </source>
</evidence>
<evidence type="ECO:0000313" key="9">
    <source>
        <dbReference type="Proteomes" id="UP000189513"/>
    </source>
</evidence>
<sequence>MALITVVGAGVSGLTCALQLLRKGHKVTILGRHIPGDIDIEYTSPFAGANWASFAKDDETWIQEVDTVGYHIFMEFARSEPNTGIHIVPHHEYLRATDLGPDGKPKLPWFKDLMENFRILEKSELPEGDEFVTGFTYDTVTITTTIYLNWLLQQIYSLGGILKRKDIKHINEAFGLHDSGERADLVINCSALGARFLGGVEDKKVFPIRGQILQVRNTATKQVSVHLPDYAGESFYMFPRKEGGAIIGGTFLLNDWSSQPDPGLTKRIIERAKKYVPEMLDPKLGNPSEIEVFRENVGHRPARKGGVRVEREGKIIHNYGIGGAGYQASWGLAEKVLKLVDSALRESKL</sequence>
<dbReference type="PIRSF" id="PIRSF000189">
    <property type="entry name" value="D-aa_oxidase"/>
    <property type="match status" value="1"/>
</dbReference>
<feature type="domain" description="FAD dependent oxidoreductase" evidence="7">
    <location>
        <begin position="4"/>
        <end position="336"/>
    </location>
</feature>
<evidence type="ECO:0000259" key="7">
    <source>
        <dbReference type="Pfam" id="PF01266"/>
    </source>
</evidence>
<dbReference type="PANTHER" id="PTHR11530:SF16">
    <property type="entry name" value="D-AMINO ACID OXIDASE (AFU_ORTHOLOGUE AFUA_5G11290)"/>
    <property type="match status" value="1"/>
</dbReference>
<keyword evidence="3" id="KW-0285">Flavoprotein</keyword>
<evidence type="ECO:0000256" key="2">
    <source>
        <dbReference type="ARBA" id="ARBA00006730"/>
    </source>
</evidence>
<keyword evidence="9" id="KW-1185">Reference proteome</keyword>
<dbReference type="Proteomes" id="UP000189513">
    <property type="component" value="Unassembled WGS sequence"/>
</dbReference>
<feature type="binding site" evidence="6">
    <location>
        <begin position="43"/>
        <end position="44"/>
    </location>
    <ligand>
        <name>FAD</name>
        <dbReference type="ChEBI" id="CHEBI:57692"/>
    </ligand>
</feature>
<proteinExistence type="inferred from homology"/>
<feature type="binding site" evidence="6">
    <location>
        <position position="323"/>
    </location>
    <ligand>
        <name>D-dopa</name>
        <dbReference type="ChEBI" id="CHEBI:149689"/>
    </ligand>
</feature>
<dbReference type="PANTHER" id="PTHR11530">
    <property type="entry name" value="D-AMINO ACID OXIDASE"/>
    <property type="match status" value="1"/>
</dbReference>
<evidence type="ECO:0000256" key="5">
    <source>
        <dbReference type="ARBA" id="ARBA00023002"/>
    </source>
</evidence>
<dbReference type="GO" id="GO:0003884">
    <property type="term" value="F:D-amino-acid oxidase activity"/>
    <property type="evidence" value="ECO:0007669"/>
    <property type="project" value="InterPro"/>
</dbReference>
<dbReference type="VEuPathDB" id="FungiDB:BON22_0481"/>
<dbReference type="Gene3D" id="3.40.50.720">
    <property type="entry name" value="NAD(P)-binding Rossmann-like Domain"/>
    <property type="match status" value="1"/>
</dbReference>
<comment type="cofactor">
    <cofactor evidence="1 6">
        <name>FAD</name>
        <dbReference type="ChEBI" id="CHEBI:57692"/>
    </cofactor>
</comment>
<evidence type="ECO:0000256" key="4">
    <source>
        <dbReference type="ARBA" id="ARBA00022827"/>
    </source>
</evidence>
<dbReference type="OMA" id="VHFQECE"/>
<dbReference type="PROSITE" id="PS00677">
    <property type="entry name" value="DAO"/>
    <property type="match status" value="1"/>
</dbReference>
<dbReference type="EMBL" id="MPUK01000001">
    <property type="protein sequence ID" value="ONH69498.1"/>
    <property type="molecule type" value="Genomic_DNA"/>
</dbReference>
<dbReference type="AlphaFoldDB" id="A0A1V2LCB1"/>
<keyword evidence="5" id="KW-0560">Oxidoreductase</keyword>